<dbReference type="CDD" id="cd01894">
    <property type="entry name" value="EngA1"/>
    <property type="match status" value="1"/>
</dbReference>
<feature type="binding site" evidence="8">
    <location>
        <begin position="26"/>
        <end position="33"/>
    </location>
    <ligand>
        <name>GTP</name>
        <dbReference type="ChEBI" id="CHEBI:37565"/>
        <label>1</label>
    </ligand>
</feature>
<keyword evidence="4 10" id="KW-0677">Repeat</keyword>
<feature type="compositionally biased region" description="Basic residues" evidence="11">
    <location>
        <begin position="464"/>
        <end position="475"/>
    </location>
</feature>
<feature type="binding site" evidence="8">
    <location>
        <begin position="73"/>
        <end position="77"/>
    </location>
    <ligand>
        <name>GTP</name>
        <dbReference type="ChEBI" id="CHEBI:37565"/>
        <label>1</label>
    </ligand>
</feature>
<dbReference type="InterPro" id="IPR003593">
    <property type="entry name" value="AAA+_ATPase"/>
</dbReference>
<feature type="binding site" evidence="8">
    <location>
        <begin position="199"/>
        <end position="206"/>
    </location>
    <ligand>
        <name>GTP</name>
        <dbReference type="ChEBI" id="CHEBI:37565"/>
        <label>2</label>
    </ligand>
</feature>
<evidence type="ECO:0000256" key="11">
    <source>
        <dbReference type="SAM" id="MobiDB-lite"/>
    </source>
</evidence>
<dbReference type="InterPro" id="IPR027417">
    <property type="entry name" value="P-loop_NTPase"/>
</dbReference>
<dbReference type="CDD" id="cd01895">
    <property type="entry name" value="EngA2"/>
    <property type="match status" value="1"/>
</dbReference>
<dbReference type="STRING" id="706587.Desti_3825"/>
<dbReference type="PROSITE" id="PS51712">
    <property type="entry name" value="G_ENGA"/>
    <property type="match status" value="2"/>
</dbReference>
<evidence type="ECO:0000256" key="3">
    <source>
        <dbReference type="ARBA" id="ARBA00022517"/>
    </source>
</evidence>
<dbReference type="PANTHER" id="PTHR43834:SF6">
    <property type="entry name" value="GTPASE DER"/>
    <property type="match status" value="1"/>
</dbReference>
<evidence type="ECO:0000256" key="8">
    <source>
        <dbReference type="HAMAP-Rule" id="MF_00195"/>
    </source>
</evidence>
<dbReference type="EMBL" id="CP003360">
    <property type="protein sequence ID" value="AFM26467.1"/>
    <property type="molecule type" value="Genomic_DNA"/>
</dbReference>
<dbReference type="Gene3D" id="3.40.50.300">
    <property type="entry name" value="P-loop containing nucleotide triphosphate hydrolases"/>
    <property type="match status" value="2"/>
</dbReference>
<dbReference type="SUPFAM" id="SSF52540">
    <property type="entry name" value="P-loop containing nucleoside triphosphate hydrolases"/>
    <property type="match status" value="2"/>
</dbReference>
<evidence type="ECO:0000256" key="7">
    <source>
        <dbReference type="ARBA" id="ARBA00032345"/>
    </source>
</evidence>
<evidence type="ECO:0000256" key="6">
    <source>
        <dbReference type="ARBA" id="ARBA00023134"/>
    </source>
</evidence>
<dbReference type="KEGG" id="dti:Desti_3825"/>
<reference evidence="14" key="1">
    <citation type="submission" date="2012-06" db="EMBL/GenBank/DDBJ databases">
        <title>Complete sequence of chromosome of Desulfomonile tiedjei DSM 6799.</title>
        <authorList>
            <person name="Lucas S."/>
            <person name="Copeland A."/>
            <person name="Lapidus A."/>
            <person name="Glavina del Rio T."/>
            <person name="Dalin E."/>
            <person name="Tice H."/>
            <person name="Bruce D."/>
            <person name="Goodwin L."/>
            <person name="Pitluck S."/>
            <person name="Peters L."/>
            <person name="Ovchinnikova G."/>
            <person name="Zeytun A."/>
            <person name="Lu M."/>
            <person name="Kyrpides N."/>
            <person name="Mavromatis K."/>
            <person name="Ivanova N."/>
            <person name="Brettin T."/>
            <person name="Detter J.C."/>
            <person name="Han C."/>
            <person name="Larimer F."/>
            <person name="Land M."/>
            <person name="Hauser L."/>
            <person name="Markowitz V."/>
            <person name="Cheng J.-F."/>
            <person name="Hugenholtz P."/>
            <person name="Woyke T."/>
            <person name="Wu D."/>
            <person name="Spring S."/>
            <person name="Schroeder M."/>
            <person name="Brambilla E."/>
            <person name="Klenk H.-P."/>
            <person name="Eisen J.A."/>
        </authorList>
    </citation>
    <scope>NUCLEOTIDE SEQUENCE [LARGE SCALE GENOMIC DNA]</scope>
    <source>
        <strain evidence="14">ATCC 49306 / DSM 6799 / DCB-1</strain>
    </source>
</reference>
<feature type="binding site" evidence="8">
    <location>
        <begin position="311"/>
        <end position="314"/>
    </location>
    <ligand>
        <name>GTP</name>
        <dbReference type="ChEBI" id="CHEBI:37565"/>
        <label>2</label>
    </ligand>
</feature>
<feature type="domain" description="EngA-type G" evidence="12">
    <location>
        <begin position="20"/>
        <end position="184"/>
    </location>
</feature>
<feature type="binding site" evidence="8">
    <location>
        <begin position="246"/>
        <end position="250"/>
    </location>
    <ligand>
        <name>GTP</name>
        <dbReference type="ChEBI" id="CHEBI:37565"/>
        <label>2</label>
    </ligand>
</feature>
<dbReference type="GO" id="GO:0042254">
    <property type="term" value="P:ribosome biogenesis"/>
    <property type="evidence" value="ECO:0007669"/>
    <property type="project" value="UniProtKB-KW"/>
</dbReference>
<protein>
    <recommendedName>
        <fullName evidence="2 8">GTPase Der</fullName>
    </recommendedName>
    <alternativeName>
        <fullName evidence="7 8">GTP-binding protein EngA</fullName>
    </alternativeName>
</protein>
<dbReference type="InterPro" id="IPR005225">
    <property type="entry name" value="Small_GTP-bd"/>
</dbReference>
<dbReference type="FunFam" id="3.40.50.300:FF:000057">
    <property type="entry name" value="GTPase Der"/>
    <property type="match status" value="1"/>
</dbReference>
<sequence>MTAFPIVWYSFGMAKSTRKKLVALVGRPNVGKSTLFNMLTGTRRALVEDTPGLTRDRNYGEVTIRDKSFIVVDTGGFEPTTEDVMLSQMRTQTLVAVEQADIIVFMGDAKAGITPSDYEIVRTLQRTDKTVLYAVNKVDSEKQENFAVDFFGLGVEPIYPVSAITGYGADELIDAILEGIPESISEPAGEPLTKIAVVGRPNTGKSTLINLLLGEERLVANPAPGTTRDSIDTVVKYHGKEYVFIDTAGIRRRARIVDRVEKYSVIKAFQSIDRADIVLVLLDATEGVTDQDARIAGYAYEKGRGVIILLNKWDLVQKDSNTIHAFTAHVREFLKYLQYAPILTLSALKGTRAVKLFGLIEEMESVYRKRVGTAELNKFIEETTTSHPPGMHHKKPIKIYYLTQVRTAPPTFMFFCNYPESIHFSYKRFLENRLREAFDFRGSPLRLVLKKRQGRLSDQEQAKKPRRPGSRKRFV</sequence>
<evidence type="ECO:0000256" key="2">
    <source>
        <dbReference type="ARBA" id="ARBA00020953"/>
    </source>
</evidence>
<dbReference type="InterPro" id="IPR031166">
    <property type="entry name" value="G_ENGA"/>
</dbReference>
<evidence type="ECO:0000256" key="1">
    <source>
        <dbReference type="ARBA" id="ARBA00008279"/>
    </source>
</evidence>
<dbReference type="NCBIfam" id="TIGR00231">
    <property type="entry name" value="small_GTP"/>
    <property type="match status" value="2"/>
</dbReference>
<dbReference type="PRINTS" id="PR00326">
    <property type="entry name" value="GTP1OBG"/>
</dbReference>
<dbReference type="InterPro" id="IPR015946">
    <property type="entry name" value="KH_dom-like_a/b"/>
</dbReference>
<organism evidence="13 14">
    <name type="scientific">Desulfomonile tiedjei (strain ATCC 49306 / DSM 6799 / DCB-1)</name>
    <dbReference type="NCBI Taxonomy" id="706587"/>
    <lineage>
        <taxon>Bacteria</taxon>
        <taxon>Pseudomonadati</taxon>
        <taxon>Thermodesulfobacteriota</taxon>
        <taxon>Desulfomonilia</taxon>
        <taxon>Desulfomonilales</taxon>
        <taxon>Desulfomonilaceae</taxon>
        <taxon>Desulfomonile</taxon>
    </lineage>
</organism>
<comment type="function">
    <text evidence="8 10">GTPase that plays an essential role in the late steps of ribosome biogenesis.</text>
</comment>
<keyword evidence="5 8" id="KW-0547">Nucleotide-binding</keyword>
<dbReference type="PANTHER" id="PTHR43834">
    <property type="entry name" value="GTPASE DER"/>
    <property type="match status" value="1"/>
</dbReference>
<dbReference type="FunFam" id="3.30.300.20:FF:000004">
    <property type="entry name" value="GTPase Der"/>
    <property type="match status" value="1"/>
</dbReference>
<evidence type="ECO:0000256" key="4">
    <source>
        <dbReference type="ARBA" id="ARBA00022737"/>
    </source>
</evidence>
<evidence type="ECO:0000313" key="13">
    <source>
        <dbReference type="EMBL" id="AFM26467.1"/>
    </source>
</evidence>
<dbReference type="GO" id="GO:0005525">
    <property type="term" value="F:GTP binding"/>
    <property type="evidence" value="ECO:0007669"/>
    <property type="project" value="UniProtKB-UniRule"/>
</dbReference>
<dbReference type="HAMAP" id="MF_00195">
    <property type="entry name" value="GTPase_Der"/>
    <property type="match status" value="1"/>
</dbReference>
<dbReference type="Pfam" id="PF14714">
    <property type="entry name" value="KH_dom-like"/>
    <property type="match status" value="1"/>
</dbReference>
<dbReference type="PIRSF" id="PIRSF006485">
    <property type="entry name" value="GTP-binding_EngA"/>
    <property type="match status" value="1"/>
</dbReference>
<comment type="subunit">
    <text evidence="8">Associates with the 50S ribosomal subunit.</text>
</comment>
<feature type="domain" description="EngA-type G" evidence="12">
    <location>
        <begin position="193"/>
        <end position="368"/>
    </location>
</feature>
<dbReference type="NCBIfam" id="TIGR03594">
    <property type="entry name" value="GTPase_EngA"/>
    <property type="match status" value="1"/>
</dbReference>
<dbReference type="InterPro" id="IPR016484">
    <property type="entry name" value="GTPase_Der"/>
</dbReference>
<dbReference type="SMART" id="SM00382">
    <property type="entry name" value="AAA"/>
    <property type="match status" value="2"/>
</dbReference>
<feature type="binding site" evidence="8">
    <location>
        <begin position="136"/>
        <end position="139"/>
    </location>
    <ligand>
        <name>GTP</name>
        <dbReference type="ChEBI" id="CHEBI:37565"/>
        <label>1</label>
    </ligand>
</feature>
<dbReference type="Proteomes" id="UP000006055">
    <property type="component" value="Chromosome"/>
</dbReference>
<dbReference type="AlphaFoldDB" id="I4CA76"/>
<dbReference type="FunFam" id="3.40.50.300:FF:000040">
    <property type="entry name" value="GTPase Der"/>
    <property type="match status" value="1"/>
</dbReference>
<accession>I4CA76</accession>
<dbReference type="InterPro" id="IPR032859">
    <property type="entry name" value="KH_dom-like"/>
</dbReference>
<evidence type="ECO:0000256" key="5">
    <source>
        <dbReference type="ARBA" id="ARBA00022741"/>
    </source>
</evidence>
<keyword evidence="14" id="KW-1185">Reference proteome</keyword>
<dbReference type="InterPro" id="IPR006073">
    <property type="entry name" value="GTP-bd"/>
</dbReference>
<dbReference type="PATRIC" id="fig|706587.4.peg.4340"/>
<evidence type="ECO:0000259" key="12">
    <source>
        <dbReference type="PROSITE" id="PS51712"/>
    </source>
</evidence>
<keyword evidence="3 8" id="KW-0690">Ribosome biogenesis</keyword>
<evidence type="ECO:0000256" key="10">
    <source>
        <dbReference type="RuleBase" id="RU004481"/>
    </source>
</evidence>
<dbReference type="Pfam" id="PF01926">
    <property type="entry name" value="MMR_HSR1"/>
    <property type="match status" value="2"/>
</dbReference>
<dbReference type="eggNOG" id="COG1160">
    <property type="taxonomic scope" value="Bacteria"/>
</dbReference>
<dbReference type="HOGENOM" id="CLU_016077_6_2_7"/>
<dbReference type="GO" id="GO:0043022">
    <property type="term" value="F:ribosome binding"/>
    <property type="evidence" value="ECO:0007669"/>
    <property type="project" value="TreeGrafter"/>
</dbReference>
<dbReference type="Gene3D" id="3.30.300.20">
    <property type="match status" value="1"/>
</dbReference>
<evidence type="ECO:0000313" key="14">
    <source>
        <dbReference type="Proteomes" id="UP000006055"/>
    </source>
</evidence>
<proteinExistence type="inferred from homology"/>
<comment type="similarity">
    <text evidence="1 8 9 10">Belongs to the TRAFAC class TrmE-Era-EngA-EngB-Septin-like GTPase superfamily. EngA (Der) GTPase family.</text>
</comment>
<name>I4CA76_DESTA</name>
<keyword evidence="6 8" id="KW-0342">GTP-binding</keyword>
<gene>
    <name evidence="8" type="primary">der</name>
    <name evidence="13" type="ordered locus">Desti_3825</name>
</gene>
<feature type="region of interest" description="Disordered" evidence="11">
    <location>
        <begin position="451"/>
        <end position="475"/>
    </location>
</feature>
<evidence type="ECO:0000256" key="9">
    <source>
        <dbReference type="PROSITE-ProRule" id="PRU01049"/>
    </source>
</evidence>